<dbReference type="SUPFAM" id="SSF47781">
    <property type="entry name" value="RuvA domain 2-like"/>
    <property type="match status" value="3"/>
</dbReference>
<dbReference type="Gene3D" id="1.10.150.310">
    <property type="entry name" value="Tex RuvX-like domain-like"/>
    <property type="match status" value="1"/>
</dbReference>
<dbReference type="GO" id="GO:0015628">
    <property type="term" value="P:protein secretion by the type II secretion system"/>
    <property type="evidence" value="ECO:0007669"/>
    <property type="project" value="TreeGrafter"/>
</dbReference>
<protein>
    <submittedName>
        <fullName evidence="1">Helix-hairpin-helix domain-containing protein</fullName>
    </submittedName>
</protein>
<accession>A0A9E2L5S2</accession>
<dbReference type="InterPro" id="IPR010994">
    <property type="entry name" value="RuvA_2-like"/>
</dbReference>
<dbReference type="Gene3D" id="1.10.150.280">
    <property type="entry name" value="AF1531-like domain"/>
    <property type="match status" value="1"/>
</dbReference>
<dbReference type="AlphaFoldDB" id="A0A9E2L5S2"/>
<organism evidence="1 2">
    <name type="scientific">Candidatus Paraprevotella stercoravium</name>
    <dbReference type="NCBI Taxonomy" id="2838725"/>
    <lineage>
        <taxon>Bacteria</taxon>
        <taxon>Pseudomonadati</taxon>
        <taxon>Bacteroidota</taxon>
        <taxon>Bacteroidia</taxon>
        <taxon>Bacteroidales</taxon>
        <taxon>Prevotellaceae</taxon>
        <taxon>Paraprevotella</taxon>
    </lineage>
</organism>
<dbReference type="InterPro" id="IPR051675">
    <property type="entry name" value="Endo/Exo/Phosphatase_dom_1"/>
</dbReference>
<dbReference type="PANTHER" id="PTHR21180">
    <property type="entry name" value="ENDONUCLEASE/EXONUCLEASE/PHOSPHATASE FAMILY DOMAIN-CONTAINING PROTEIN 1"/>
    <property type="match status" value="1"/>
</dbReference>
<dbReference type="Pfam" id="PF12836">
    <property type="entry name" value="HHH_3"/>
    <property type="match status" value="2"/>
</dbReference>
<dbReference type="GO" id="GO:0015627">
    <property type="term" value="C:type II protein secretion system complex"/>
    <property type="evidence" value="ECO:0007669"/>
    <property type="project" value="TreeGrafter"/>
</dbReference>
<reference evidence="1" key="2">
    <citation type="submission" date="2021-04" db="EMBL/GenBank/DDBJ databases">
        <authorList>
            <person name="Gilroy R."/>
        </authorList>
    </citation>
    <scope>NUCLEOTIDE SEQUENCE</scope>
    <source>
        <strain evidence="1">G3-2149</strain>
    </source>
</reference>
<dbReference type="PANTHER" id="PTHR21180:SF32">
    <property type="entry name" value="ENDONUCLEASE_EXONUCLEASE_PHOSPHATASE FAMILY DOMAIN-CONTAINING PROTEIN 1"/>
    <property type="match status" value="1"/>
</dbReference>
<evidence type="ECO:0000313" key="2">
    <source>
        <dbReference type="Proteomes" id="UP000823865"/>
    </source>
</evidence>
<sequence length="324" mass="37816">MSWFNKRKNRLFLKQIKDLFYLPRADRKVLLAFSLCLAVLTGAALLYLTHLPAEKGYLLTEAERRHYQELCRSLETGKEKPSRKKTFEKKPYSYAVATTPWASFPFDPNTADSTQLLALGFAPWQVRNIYKYRAKGGRFRQAEEIRKIYGMTGELLEHLMPLVRIAPKYQYLDTPAEESEKQHSPKNPSNKFTEKTCVDLNTADTALLKRIPGIGHGFASQIVRRRRKLGGYASVEQLKEIPHFPDSLLSWFEIGDLKSIQKININKATLTEMRRHPYLNFYQCRIILEHRRKYGTIKSLNDLSLYEEFTAKDLDRLTPYLRFQ</sequence>
<dbReference type="Proteomes" id="UP000823865">
    <property type="component" value="Unassembled WGS sequence"/>
</dbReference>
<reference evidence="1" key="1">
    <citation type="journal article" date="2021" name="PeerJ">
        <title>Extensive microbial diversity within the chicken gut microbiome revealed by metagenomics and culture.</title>
        <authorList>
            <person name="Gilroy R."/>
            <person name="Ravi A."/>
            <person name="Getino M."/>
            <person name="Pursley I."/>
            <person name="Horton D.L."/>
            <person name="Alikhan N.F."/>
            <person name="Baker D."/>
            <person name="Gharbi K."/>
            <person name="Hall N."/>
            <person name="Watson M."/>
            <person name="Adriaenssens E.M."/>
            <person name="Foster-Nyarko E."/>
            <person name="Jarju S."/>
            <person name="Secka A."/>
            <person name="Antonio M."/>
            <person name="Oren A."/>
            <person name="Chaudhuri R.R."/>
            <person name="La Ragione R."/>
            <person name="Hildebrand F."/>
            <person name="Pallen M.J."/>
        </authorList>
    </citation>
    <scope>NUCLEOTIDE SEQUENCE</scope>
    <source>
        <strain evidence="1">G3-2149</strain>
    </source>
</reference>
<gene>
    <name evidence="1" type="ORF">H9789_06400</name>
</gene>
<name>A0A9E2L5S2_9BACT</name>
<comment type="caution">
    <text evidence="1">The sequence shown here is derived from an EMBL/GenBank/DDBJ whole genome shotgun (WGS) entry which is preliminary data.</text>
</comment>
<dbReference type="EMBL" id="JAHLFU010000137">
    <property type="protein sequence ID" value="MBU3853435.1"/>
    <property type="molecule type" value="Genomic_DNA"/>
</dbReference>
<evidence type="ECO:0000313" key="1">
    <source>
        <dbReference type="EMBL" id="MBU3853435.1"/>
    </source>
</evidence>
<proteinExistence type="predicted"/>